<dbReference type="GO" id="GO:0045259">
    <property type="term" value="C:proton-transporting ATP synthase complex"/>
    <property type="evidence" value="ECO:0007669"/>
    <property type="project" value="UniProtKB-KW"/>
</dbReference>
<dbReference type="GO" id="GO:0015986">
    <property type="term" value="P:proton motive force-driven ATP synthesis"/>
    <property type="evidence" value="ECO:0007669"/>
    <property type="project" value="InterPro"/>
</dbReference>
<dbReference type="InterPro" id="IPR019727">
    <property type="entry name" value="ATP_synth_F0_fsu_mt_fun"/>
</dbReference>
<organism evidence="1 2">
    <name type="scientific">Acropora cervicornis</name>
    <name type="common">Staghorn coral</name>
    <dbReference type="NCBI Taxonomy" id="6130"/>
    <lineage>
        <taxon>Eukaryota</taxon>
        <taxon>Metazoa</taxon>
        <taxon>Cnidaria</taxon>
        <taxon>Anthozoa</taxon>
        <taxon>Hexacorallia</taxon>
        <taxon>Scleractinia</taxon>
        <taxon>Astrocoeniina</taxon>
        <taxon>Acroporidae</taxon>
        <taxon>Acropora</taxon>
    </lineage>
</organism>
<evidence type="ECO:0000313" key="1">
    <source>
        <dbReference type="EMBL" id="KAK2557224.1"/>
    </source>
</evidence>
<dbReference type="EMBL" id="JARQWQ010000051">
    <property type="protein sequence ID" value="KAK2557224.1"/>
    <property type="molecule type" value="Genomic_DNA"/>
</dbReference>
<reference evidence="1" key="2">
    <citation type="journal article" date="2023" name="Science">
        <title>Genomic signatures of disease resistance in endangered staghorn corals.</title>
        <authorList>
            <person name="Vollmer S.V."/>
            <person name="Selwyn J.D."/>
            <person name="Despard B.A."/>
            <person name="Roesel C.L."/>
        </authorList>
    </citation>
    <scope>NUCLEOTIDE SEQUENCE</scope>
    <source>
        <strain evidence="1">K2</strain>
    </source>
</reference>
<protein>
    <submittedName>
        <fullName evidence="1">Uncharacterized protein</fullName>
    </submittedName>
</protein>
<dbReference type="GO" id="GO:1902600">
    <property type="term" value="P:proton transmembrane transport"/>
    <property type="evidence" value="ECO:0007669"/>
    <property type="project" value="UniProtKB-KW"/>
</dbReference>
<reference evidence="1" key="1">
    <citation type="journal article" date="2023" name="G3 (Bethesda)">
        <title>Whole genome assembly and annotation of the endangered Caribbean coral Acropora cervicornis.</title>
        <authorList>
            <person name="Selwyn J.D."/>
            <person name="Vollmer S.V."/>
        </authorList>
    </citation>
    <scope>NUCLEOTIDE SEQUENCE</scope>
    <source>
        <strain evidence="1">K2</strain>
    </source>
</reference>
<sequence length="100" mass="11277">MTSFGDTKLRSLGDYFASNLSRGADPMWQGWKRIWNSYRAKYVTCKNAKLTPFLHVVFLSIALNYAIDYQHLKGNVKGVFNAQGDRYVHGLKAKGSDLGT</sequence>
<proteinExistence type="predicted"/>
<evidence type="ECO:0000313" key="2">
    <source>
        <dbReference type="Proteomes" id="UP001249851"/>
    </source>
</evidence>
<gene>
    <name evidence="1" type="ORF">P5673_020710</name>
</gene>
<dbReference type="Pfam" id="PF10791">
    <property type="entry name" value="F1F0-ATPsyn_F"/>
    <property type="match status" value="1"/>
</dbReference>
<keyword evidence="2" id="KW-1185">Reference proteome</keyword>
<dbReference type="Proteomes" id="UP001249851">
    <property type="component" value="Unassembled WGS sequence"/>
</dbReference>
<comment type="caution">
    <text evidence="1">The sequence shown here is derived from an EMBL/GenBank/DDBJ whole genome shotgun (WGS) entry which is preliminary data.</text>
</comment>
<name>A0AAD9V0X6_ACRCE</name>
<accession>A0AAD9V0X6</accession>
<dbReference type="AlphaFoldDB" id="A0AAD9V0X6"/>
<dbReference type="GO" id="GO:0031966">
    <property type="term" value="C:mitochondrial membrane"/>
    <property type="evidence" value="ECO:0007669"/>
    <property type="project" value="UniProtKB-SubCell"/>
</dbReference>